<dbReference type="InterPro" id="IPR046521">
    <property type="entry name" value="DUF6698"/>
</dbReference>
<dbReference type="AlphaFoldDB" id="A0AAD7C6X3"/>
<evidence type="ECO:0000256" key="1">
    <source>
        <dbReference type="SAM" id="MobiDB-lite"/>
    </source>
</evidence>
<name>A0AAD7C6X3_MYCRO</name>
<feature type="compositionally biased region" description="Basic residues" evidence="1">
    <location>
        <begin position="337"/>
        <end position="349"/>
    </location>
</feature>
<organism evidence="2 3">
    <name type="scientific">Mycena rosella</name>
    <name type="common">Pink bonnet</name>
    <name type="synonym">Agaricus rosellus</name>
    <dbReference type="NCBI Taxonomy" id="1033263"/>
    <lineage>
        <taxon>Eukaryota</taxon>
        <taxon>Fungi</taxon>
        <taxon>Dikarya</taxon>
        <taxon>Basidiomycota</taxon>
        <taxon>Agaricomycotina</taxon>
        <taxon>Agaricomycetes</taxon>
        <taxon>Agaricomycetidae</taxon>
        <taxon>Agaricales</taxon>
        <taxon>Marasmiineae</taxon>
        <taxon>Mycenaceae</taxon>
        <taxon>Mycena</taxon>
    </lineage>
</organism>
<dbReference type="Proteomes" id="UP001221757">
    <property type="component" value="Unassembled WGS sequence"/>
</dbReference>
<reference evidence="2" key="1">
    <citation type="submission" date="2023-03" db="EMBL/GenBank/DDBJ databases">
        <title>Massive genome expansion in bonnet fungi (Mycena s.s.) driven by repeated elements and novel gene families across ecological guilds.</title>
        <authorList>
            <consortium name="Lawrence Berkeley National Laboratory"/>
            <person name="Harder C.B."/>
            <person name="Miyauchi S."/>
            <person name="Viragh M."/>
            <person name="Kuo A."/>
            <person name="Thoen E."/>
            <person name="Andreopoulos B."/>
            <person name="Lu D."/>
            <person name="Skrede I."/>
            <person name="Drula E."/>
            <person name="Henrissat B."/>
            <person name="Morin E."/>
            <person name="Kohler A."/>
            <person name="Barry K."/>
            <person name="LaButti K."/>
            <person name="Morin E."/>
            <person name="Salamov A."/>
            <person name="Lipzen A."/>
            <person name="Mereny Z."/>
            <person name="Hegedus B."/>
            <person name="Baldrian P."/>
            <person name="Stursova M."/>
            <person name="Weitz H."/>
            <person name="Taylor A."/>
            <person name="Grigoriev I.V."/>
            <person name="Nagy L.G."/>
            <person name="Martin F."/>
            <person name="Kauserud H."/>
        </authorList>
    </citation>
    <scope>NUCLEOTIDE SEQUENCE</scope>
    <source>
        <strain evidence="2">CBHHK067</strain>
    </source>
</reference>
<feature type="non-terminal residue" evidence="2">
    <location>
        <position position="349"/>
    </location>
</feature>
<dbReference type="EMBL" id="JARKIE010000420">
    <property type="protein sequence ID" value="KAJ7640946.1"/>
    <property type="molecule type" value="Genomic_DNA"/>
</dbReference>
<feature type="region of interest" description="Disordered" evidence="1">
    <location>
        <begin position="323"/>
        <end position="349"/>
    </location>
</feature>
<gene>
    <name evidence="2" type="ORF">B0H17DRAFT_1216464</name>
</gene>
<comment type="caution">
    <text evidence="2">The sequence shown here is derived from an EMBL/GenBank/DDBJ whole genome shotgun (WGS) entry which is preliminary data.</text>
</comment>
<protein>
    <submittedName>
        <fullName evidence="2">Uncharacterized protein</fullName>
    </submittedName>
</protein>
<proteinExistence type="predicted"/>
<keyword evidence="3" id="KW-1185">Reference proteome</keyword>
<evidence type="ECO:0000313" key="3">
    <source>
        <dbReference type="Proteomes" id="UP001221757"/>
    </source>
</evidence>
<dbReference type="Pfam" id="PF20414">
    <property type="entry name" value="DUF6698"/>
    <property type="match status" value="1"/>
</dbReference>
<feature type="region of interest" description="Disordered" evidence="1">
    <location>
        <begin position="1"/>
        <end position="41"/>
    </location>
</feature>
<accession>A0AAD7C6X3</accession>
<evidence type="ECO:0000313" key="2">
    <source>
        <dbReference type="EMBL" id="KAJ7640946.1"/>
    </source>
</evidence>
<feature type="compositionally biased region" description="Basic residues" evidence="1">
    <location>
        <begin position="12"/>
        <end position="31"/>
    </location>
</feature>
<sequence>MPPPAGSSSSRSSRRRSRSRSSSRSRSRHRSSSPGRDSSPITERVIDYKAAFLALQVRNEADAQKKRKRGPAQTSGSTQAMGRGFRMLAVLFGEISMVISAAETYLLDPFPPVTYDEFSEDLTPEQEAFLVEKRGRVTVYPQERNLGAYLQMKRLVPNLERKLTTSEPAEVIEFYRALQKGANDSRSDDFGKITGNLGDWINADRDRPDIAVFDHTPPILNDKGELMRQYGPWLVSERLNRGVENDVCGGLLSTVEHDWSLPEHVVFRIWTRRKLRSGDLDLNESFYCRIFYLGFQGDKNNIDVGFLKSRYLVRGYKSVFTGPTSAKFESENTPASKKPKTTTKSVRKP</sequence>